<sequence>MDMIGKDVVRTKAKTVINEAAKGAQGVVDNMMGGGQKKPGTGGVGGAAGAGGLLTNLANTAQDAMKGGVKDSTPK</sequence>
<keyword evidence="2" id="KW-1185">Reference proteome</keyword>
<comment type="caution">
    <text evidence="1">The sequence shown here is derived from an EMBL/GenBank/DDBJ whole genome shotgun (WGS) entry which is preliminary data.</text>
</comment>
<reference evidence="1" key="1">
    <citation type="submission" date="2022-02" db="EMBL/GenBank/DDBJ databases">
        <title>Atlantic sturgeon de novo genome assembly.</title>
        <authorList>
            <person name="Stock M."/>
            <person name="Klopp C."/>
            <person name="Guiguen Y."/>
            <person name="Cabau C."/>
            <person name="Parinello H."/>
            <person name="Santidrian Yebra-Pimentel E."/>
            <person name="Kuhl H."/>
            <person name="Dirks R.P."/>
            <person name="Guessner J."/>
            <person name="Wuertz S."/>
            <person name="Du K."/>
            <person name="Schartl M."/>
        </authorList>
    </citation>
    <scope>NUCLEOTIDE SEQUENCE</scope>
    <source>
        <strain evidence="1">STURGEONOMICS-FGT-2020</strain>
        <tissue evidence="1">Whole blood</tissue>
    </source>
</reference>
<name>A0AAD8DD59_ACIOX</name>
<dbReference type="EMBL" id="JAGXEW010000011">
    <property type="protein sequence ID" value="KAK1166569.1"/>
    <property type="molecule type" value="Genomic_DNA"/>
</dbReference>
<gene>
    <name evidence="1" type="ORF">AOXY_G13248</name>
</gene>
<evidence type="ECO:0000313" key="2">
    <source>
        <dbReference type="Proteomes" id="UP001230051"/>
    </source>
</evidence>
<dbReference type="Proteomes" id="UP001230051">
    <property type="component" value="Unassembled WGS sequence"/>
</dbReference>
<accession>A0AAD8DD59</accession>
<proteinExistence type="predicted"/>
<evidence type="ECO:0000313" key="1">
    <source>
        <dbReference type="EMBL" id="KAK1166569.1"/>
    </source>
</evidence>
<dbReference type="AlphaFoldDB" id="A0AAD8DD59"/>
<organism evidence="1 2">
    <name type="scientific">Acipenser oxyrinchus oxyrinchus</name>
    <dbReference type="NCBI Taxonomy" id="40147"/>
    <lineage>
        <taxon>Eukaryota</taxon>
        <taxon>Metazoa</taxon>
        <taxon>Chordata</taxon>
        <taxon>Craniata</taxon>
        <taxon>Vertebrata</taxon>
        <taxon>Euteleostomi</taxon>
        <taxon>Actinopterygii</taxon>
        <taxon>Chondrostei</taxon>
        <taxon>Acipenseriformes</taxon>
        <taxon>Acipenseridae</taxon>
        <taxon>Acipenser</taxon>
    </lineage>
</organism>
<protein>
    <submittedName>
        <fullName evidence="1">Uncharacterized protein</fullName>
    </submittedName>
</protein>